<evidence type="ECO:0008006" key="4">
    <source>
        <dbReference type="Google" id="ProtNLM"/>
    </source>
</evidence>
<sequence length="295" mass="30626">MKYLPKTNSGQALLLVLLSMAVVLTIVLSVISRSVTDISVTTTSEDSLRAFSAAEAGVEQALIAGGNIPETPLGDAKFITSVSGFASGSKEVLYPASLSAGEVGVIWFVSHDGNGNPTCADGHCFTGRTFKVCWGKAGTSGSSATTPAIEVSFFYKNPAVKIARATLDSNSSRRGSNSFSAPDAGTCSFSTGETFAFGKTLDLSGGGLGIPASVYNNQDGLQYAAIRFLYNEGLTQPFGVNVDFAGNSLLPSQGVKINSQGTSGEANRRVEVIQGYAQLPDVFDSVIFSPEGVSQ</sequence>
<dbReference type="Proteomes" id="UP000230759">
    <property type="component" value="Unassembled WGS sequence"/>
</dbReference>
<evidence type="ECO:0000313" key="2">
    <source>
        <dbReference type="EMBL" id="PIP57016.1"/>
    </source>
</evidence>
<protein>
    <recommendedName>
        <fullName evidence="4">Type 4 fimbrial biogenesis protein PilX N-terminal domain-containing protein</fullName>
    </recommendedName>
</protein>
<organism evidence="2 3">
    <name type="scientific">Candidatus Woesebacteria bacterium CG22_combo_CG10-13_8_21_14_all_45_10</name>
    <dbReference type="NCBI Taxonomy" id="1975060"/>
    <lineage>
        <taxon>Bacteria</taxon>
        <taxon>Candidatus Woeseibacteriota</taxon>
    </lineage>
</organism>
<gene>
    <name evidence="2" type="ORF">COX04_01870</name>
</gene>
<evidence type="ECO:0000256" key="1">
    <source>
        <dbReference type="SAM" id="Phobius"/>
    </source>
</evidence>
<comment type="caution">
    <text evidence="2">The sequence shown here is derived from an EMBL/GenBank/DDBJ whole genome shotgun (WGS) entry which is preliminary data.</text>
</comment>
<dbReference type="AlphaFoldDB" id="A0A2H0BH65"/>
<accession>A0A2H0BH65</accession>
<feature type="transmembrane region" description="Helical" evidence="1">
    <location>
        <begin position="12"/>
        <end position="31"/>
    </location>
</feature>
<evidence type="ECO:0000313" key="3">
    <source>
        <dbReference type="Proteomes" id="UP000230759"/>
    </source>
</evidence>
<name>A0A2H0BH65_9BACT</name>
<keyword evidence="1" id="KW-0812">Transmembrane</keyword>
<dbReference type="EMBL" id="PCSV01000044">
    <property type="protein sequence ID" value="PIP57016.1"/>
    <property type="molecule type" value="Genomic_DNA"/>
</dbReference>
<proteinExistence type="predicted"/>
<keyword evidence="1" id="KW-0472">Membrane</keyword>
<reference evidence="2 3" key="1">
    <citation type="submission" date="2017-09" db="EMBL/GenBank/DDBJ databases">
        <title>Depth-based differentiation of microbial function through sediment-hosted aquifers and enrichment of novel symbionts in the deep terrestrial subsurface.</title>
        <authorList>
            <person name="Probst A.J."/>
            <person name="Ladd B."/>
            <person name="Jarett J.K."/>
            <person name="Geller-Mcgrath D.E."/>
            <person name="Sieber C.M."/>
            <person name="Emerson J.B."/>
            <person name="Anantharaman K."/>
            <person name="Thomas B.C."/>
            <person name="Malmstrom R."/>
            <person name="Stieglmeier M."/>
            <person name="Klingl A."/>
            <person name="Woyke T."/>
            <person name="Ryan C.M."/>
            <person name="Banfield J.F."/>
        </authorList>
    </citation>
    <scope>NUCLEOTIDE SEQUENCE [LARGE SCALE GENOMIC DNA]</scope>
    <source>
        <strain evidence="2">CG22_combo_CG10-13_8_21_14_all_45_10</strain>
    </source>
</reference>
<keyword evidence="1" id="KW-1133">Transmembrane helix</keyword>